<dbReference type="VEuPathDB" id="PlasmoDB:PY17X_1340800"/>
<dbReference type="VEuPathDB" id="PlasmoDB:PY04293"/>
<dbReference type="PANTHER" id="PTHR43137:SF1">
    <property type="entry name" value="DIHYDROOROTASE"/>
    <property type="match status" value="1"/>
</dbReference>
<dbReference type="EC" id="3.5.2.3" evidence="5"/>
<keyword evidence="4" id="KW-0665">Pyrimidine biosynthesis</keyword>
<dbReference type="HAMAP" id="MF_00219">
    <property type="entry name" value="PyrC_classII"/>
    <property type="match status" value="1"/>
</dbReference>
<dbReference type="SMR" id="A0A078KKU7"/>
<evidence type="ECO:0000313" key="8">
    <source>
        <dbReference type="Proteomes" id="UP000072904"/>
    </source>
</evidence>
<dbReference type="Proteomes" id="UP000072904">
    <property type="component" value="Chromosome 13"/>
</dbReference>
<dbReference type="VEuPathDB" id="PlasmoDB:Py17XNL_001303581"/>
<dbReference type="EMBL" id="LK934641">
    <property type="protein sequence ID" value="CDU20028.1"/>
    <property type="molecule type" value="Genomic_DNA"/>
</dbReference>
<dbReference type="GO" id="GO:0006207">
    <property type="term" value="P:'de novo' pyrimidine nucleobase biosynthetic process"/>
    <property type="evidence" value="ECO:0007669"/>
    <property type="project" value="TreeGrafter"/>
</dbReference>
<reference evidence="7 8" key="1">
    <citation type="journal article" date="2014" name="BMC Biol.">
        <title>A comprehensive evaluation of rodent malaria parasite genomes and gene expression.</title>
        <authorList>
            <person name="Otto T.D."/>
            <person name="Bohme U."/>
            <person name="Jackson A.P."/>
            <person name="Hunt M."/>
            <person name="Franke-Fayard B."/>
            <person name="Hoeijmakers W.A."/>
            <person name="Religa A.A."/>
            <person name="Robertson L."/>
            <person name="Sanders M."/>
            <person name="Ogun S.A."/>
            <person name="Cunningham D."/>
            <person name="Erhart A."/>
            <person name="Billker O."/>
            <person name="Khan S.M."/>
            <person name="Stunnenberg H.G."/>
            <person name="Langhorne J."/>
            <person name="Holder A.A."/>
            <person name="Waters A.P."/>
            <person name="Newbold C.I."/>
            <person name="Pain A."/>
            <person name="Berriman M."/>
            <person name="Janse C.J."/>
        </authorList>
    </citation>
    <scope>NUCLEOTIDE SEQUENCE [LARGE SCALE GENOMIC DNA]</scope>
    <source>
        <strain evidence="6 7">17X</strain>
        <strain evidence="5 8">YM</strain>
    </source>
</reference>
<sequence length="361" mass="41782">MENGFSIPLADDMHCHLRQDEMLKFTVPAIKKGGCNRVLVMPNTTPIISSCEEAKKYRDELIKYDNSIEYLMTLYLNKKTDENDILNNYKECNLQGIKIYPSNVTTNSNDGVSNLEPYYKIFSTLEKINKSLHIHCEEPNINPVYAEKEYLQHIHDISIKFPHLKIVLEHISTENMIEMVKKYPNVAGSITPHHLHLTIDDVVDIKNYDYSFNNTDIEKYVKNVYNYCKPLPKTLDDKIALCNIIKEGNPKVFLGSDSAPHYQKFKQEPHYKPGIFTQPFLLSYLAHIFNKFNSLDKIENFACKNAAQFLNLEPKSIENNQNSIIYIQKKNLTIPNDYFGVVPFLANQTIDFTASYKYDVV</sequence>
<reference evidence="6" key="4">
    <citation type="submission" date="2019-05" db="EMBL/GenBank/DDBJ databases">
        <authorList>
            <consortium name="Pathogen Informatics"/>
        </authorList>
    </citation>
    <scope>NUCLEOTIDE SEQUENCE</scope>
    <source>
        <strain evidence="6">17X</strain>
    </source>
</reference>
<accession>A0A078KKU7</accession>
<protein>
    <submittedName>
        <fullName evidence="5">Dihydroorotase, putative</fullName>
        <ecNumber evidence="5">3.5.2.3</ecNumber>
    </submittedName>
</protein>
<keyword evidence="2 5" id="KW-0378">Hydrolase</keyword>
<dbReference type="GO" id="GO:0044205">
    <property type="term" value="P:'de novo' UMP biosynthetic process"/>
    <property type="evidence" value="ECO:0007669"/>
    <property type="project" value="UniProtKB-UniPathway"/>
</dbReference>
<keyword evidence="1" id="KW-0479">Metal-binding</keyword>
<evidence type="ECO:0000256" key="4">
    <source>
        <dbReference type="ARBA" id="ARBA00022975"/>
    </source>
</evidence>
<reference evidence="5" key="2">
    <citation type="submission" date="2014-05" db="EMBL/GenBank/DDBJ databases">
        <authorList>
            <person name="Aslett A.Martin."/>
            <person name="De Silva Nishadi"/>
        </authorList>
    </citation>
    <scope>NUCLEOTIDE SEQUENCE</scope>
    <source>
        <strain evidence="5">YM</strain>
    </source>
</reference>
<proteinExistence type="inferred from homology"/>
<dbReference type="OMA" id="TLHHISM"/>
<name>A0A078KKU7_PLAYE</name>
<evidence type="ECO:0000313" key="7">
    <source>
        <dbReference type="Proteomes" id="UP000072874"/>
    </source>
</evidence>
<evidence type="ECO:0000313" key="5">
    <source>
        <dbReference type="EMBL" id="CDU20028.1"/>
    </source>
</evidence>
<dbReference type="Gene3D" id="3.20.20.140">
    <property type="entry name" value="Metal-dependent hydrolases"/>
    <property type="match status" value="1"/>
</dbReference>
<organism evidence="5 8">
    <name type="scientific">Plasmodium yoelii</name>
    <dbReference type="NCBI Taxonomy" id="5861"/>
    <lineage>
        <taxon>Eukaryota</taxon>
        <taxon>Sar</taxon>
        <taxon>Alveolata</taxon>
        <taxon>Apicomplexa</taxon>
        <taxon>Aconoidasida</taxon>
        <taxon>Haemosporida</taxon>
        <taxon>Plasmodiidae</taxon>
        <taxon>Plasmodium</taxon>
        <taxon>Plasmodium (Vinckeia)</taxon>
    </lineage>
</organism>
<dbReference type="Proteomes" id="UP000072874">
    <property type="component" value="Chromosome 13"/>
</dbReference>
<dbReference type="KEGG" id="pyo:PY17X_1340800"/>
<evidence type="ECO:0000256" key="1">
    <source>
        <dbReference type="ARBA" id="ARBA00022723"/>
    </source>
</evidence>
<dbReference type="GO" id="GO:0046872">
    <property type="term" value="F:metal ion binding"/>
    <property type="evidence" value="ECO:0007669"/>
    <property type="project" value="UniProtKB-KW"/>
</dbReference>
<evidence type="ECO:0000256" key="2">
    <source>
        <dbReference type="ARBA" id="ARBA00022801"/>
    </source>
</evidence>
<dbReference type="EMBL" id="LM993667">
    <property type="protein sequence ID" value="VTZ80786.1"/>
    <property type="molecule type" value="Genomic_DNA"/>
</dbReference>
<dbReference type="PANTHER" id="PTHR43137">
    <property type="entry name" value="DIHYDROOROTASE"/>
    <property type="match status" value="1"/>
</dbReference>
<dbReference type="PROSITE" id="PS00483">
    <property type="entry name" value="DIHYDROOROTASE_2"/>
    <property type="match status" value="1"/>
</dbReference>
<dbReference type="VEuPathDB" id="PlasmoDB:PYYM_1337800"/>
<dbReference type="PIRSF" id="PIRSF001237">
    <property type="entry name" value="DHOdimr"/>
    <property type="match status" value="1"/>
</dbReference>
<dbReference type="InterPro" id="IPR002195">
    <property type="entry name" value="Dihydroorotase_CS"/>
</dbReference>
<dbReference type="InterPro" id="IPR004721">
    <property type="entry name" value="DHOdimr"/>
</dbReference>
<dbReference type="GeneID" id="3789888"/>
<keyword evidence="3" id="KW-0862">Zinc</keyword>
<dbReference type="RefSeq" id="XP_724563.1">
    <property type="nucleotide sequence ID" value="XM_719470.1"/>
</dbReference>
<gene>
    <name evidence="6" type="ORF">PY17X_1340800</name>
    <name evidence="5" type="ORF">PYYM_1337800</name>
</gene>
<dbReference type="GO" id="GO:0005737">
    <property type="term" value="C:cytoplasm"/>
    <property type="evidence" value="ECO:0007669"/>
    <property type="project" value="TreeGrafter"/>
</dbReference>
<dbReference type="OrthoDB" id="1670005at2759"/>
<dbReference type="AlphaFoldDB" id="A0A078KKU7"/>
<evidence type="ECO:0000313" key="6">
    <source>
        <dbReference type="EMBL" id="VTZ80786.1"/>
    </source>
</evidence>
<dbReference type="UniPathway" id="UPA00070">
    <property type="reaction ID" value="UER00117"/>
</dbReference>
<dbReference type="SUPFAM" id="SSF51556">
    <property type="entry name" value="Metallo-dependent hydrolases"/>
    <property type="match status" value="1"/>
</dbReference>
<evidence type="ECO:0000256" key="3">
    <source>
        <dbReference type="ARBA" id="ARBA00022833"/>
    </source>
</evidence>
<reference evidence="6" key="3">
    <citation type="submission" date="2014-05" db="EMBL/GenBank/DDBJ databases">
        <authorList>
            <person name="Aslett M.A."/>
            <person name="De Silva N."/>
        </authorList>
    </citation>
    <scope>NUCLEOTIDE SEQUENCE</scope>
    <source>
        <strain evidence="6">17X</strain>
    </source>
</reference>
<dbReference type="GO" id="GO:0004151">
    <property type="term" value="F:dihydroorotase activity"/>
    <property type="evidence" value="ECO:0007669"/>
    <property type="project" value="UniProtKB-EC"/>
</dbReference>
<dbReference type="InterPro" id="IPR032466">
    <property type="entry name" value="Metal_Hydrolase"/>
</dbReference>